<dbReference type="GO" id="GO:0061799">
    <property type="term" value="F:cyclic pyranopterin monophosphate synthase activity"/>
    <property type="evidence" value="ECO:0007669"/>
    <property type="project" value="UniProtKB-EC"/>
</dbReference>
<evidence type="ECO:0000313" key="7">
    <source>
        <dbReference type="EMBL" id="GJQ14251.1"/>
    </source>
</evidence>
<dbReference type="Proteomes" id="UP001061958">
    <property type="component" value="Unassembled WGS sequence"/>
</dbReference>
<evidence type="ECO:0000313" key="8">
    <source>
        <dbReference type="Proteomes" id="UP001061958"/>
    </source>
</evidence>
<name>A0A9C7Q2F7_9RHOD</name>
<evidence type="ECO:0000256" key="3">
    <source>
        <dbReference type="ARBA" id="ARBA00012575"/>
    </source>
</evidence>
<evidence type="ECO:0000256" key="2">
    <source>
        <dbReference type="ARBA" id="ARBA00005046"/>
    </source>
</evidence>
<organism evidence="7 8">
    <name type="scientific">Galdieria partita</name>
    <dbReference type="NCBI Taxonomy" id="83374"/>
    <lineage>
        <taxon>Eukaryota</taxon>
        <taxon>Rhodophyta</taxon>
        <taxon>Bangiophyceae</taxon>
        <taxon>Galdieriales</taxon>
        <taxon>Galdieriaceae</taxon>
        <taxon>Galdieria</taxon>
    </lineage>
</organism>
<dbReference type="EC" id="4.6.1.17" evidence="3"/>
<dbReference type="PANTHER" id="PTHR22960:SF29">
    <property type="entry name" value="CYCLIC PYRANOPTERIN MONOPHOSPHATE SYNTHASE"/>
    <property type="match status" value="1"/>
</dbReference>
<dbReference type="InterPro" id="IPR002820">
    <property type="entry name" value="Mopterin_CF_biosynth-C_dom"/>
</dbReference>
<dbReference type="NCBIfam" id="TIGR00581">
    <property type="entry name" value="moaC"/>
    <property type="match status" value="1"/>
</dbReference>
<evidence type="ECO:0000256" key="1">
    <source>
        <dbReference type="ARBA" id="ARBA00001637"/>
    </source>
</evidence>
<dbReference type="GO" id="GO:0006777">
    <property type="term" value="P:Mo-molybdopterin cofactor biosynthetic process"/>
    <property type="evidence" value="ECO:0007669"/>
    <property type="project" value="UniProtKB-KW"/>
</dbReference>
<dbReference type="InterPro" id="IPR050105">
    <property type="entry name" value="MoCo_biosynth_MoaA/MoaC"/>
</dbReference>
<dbReference type="InterPro" id="IPR036522">
    <property type="entry name" value="MoaC_sf"/>
</dbReference>
<dbReference type="InterPro" id="IPR023045">
    <property type="entry name" value="MoaC"/>
</dbReference>
<keyword evidence="4" id="KW-0501">Molybdenum cofactor biosynthesis</keyword>
<dbReference type="SUPFAM" id="SSF55040">
    <property type="entry name" value="Molybdenum cofactor biosynthesis protein C, MoaC"/>
    <property type="match status" value="1"/>
</dbReference>
<dbReference type="NCBIfam" id="NF006870">
    <property type="entry name" value="PRK09364.1"/>
    <property type="match status" value="1"/>
</dbReference>
<keyword evidence="5" id="KW-0456">Lyase</keyword>
<dbReference type="Gene3D" id="3.30.70.640">
    <property type="entry name" value="Molybdopterin cofactor biosynthesis C (MoaC) domain"/>
    <property type="match status" value="1"/>
</dbReference>
<reference evidence="7" key="1">
    <citation type="journal article" date="2022" name="Proc. Natl. Acad. Sci. U.S.A.">
        <title>Life cycle and functional genomics of the unicellular red alga Galdieria for elucidating algal and plant evolution and industrial use.</title>
        <authorList>
            <person name="Hirooka S."/>
            <person name="Itabashi T."/>
            <person name="Ichinose T.M."/>
            <person name="Onuma R."/>
            <person name="Fujiwara T."/>
            <person name="Yamashita S."/>
            <person name="Jong L.W."/>
            <person name="Tomita R."/>
            <person name="Iwane A.H."/>
            <person name="Miyagishima S.Y."/>
        </authorList>
    </citation>
    <scope>NUCLEOTIDE SEQUENCE</scope>
    <source>
        <strain evidence="7">NBRC 102759</strain>
    </source>
</reference>
<dbReference type="Pfam" id="PF01967">
    <property type="entry name" value="MoaC"/>
    <property type="match status" value="1"/>
</dbReference>
<comment type="pathway">
    <text evidence="2">Cofactor biosynthesis; molybdopterin biosynthesis.</text>
</comment>
<evidence type="ECO:0000256" key="5">
    <source>
        <dbReference type="ARBA" id="ARBA00023239"/>
    </source>
</evidence>
<feature type="domain" description="Molybdopterin cofactor biosynthesis C (MoaC)" evidence="6">
    <location>
        <begin position="46"/>
        <end position="190"/>
    </location>
</feature>
<dbReference type="InterPro" id="IPR047594">
    <property type="entry name" value="MoaC_bact/euk"/>
</dbReference>
<keyword evidence="8" id="KW-1185">Reference proteome</keyword>
<comment type="catalytic activity">
    <reaction evidence="1">
        <text>(8S)-3',8-cyclo-7,8-dihydroguanosine 5'-triphosphate = cyclic pyranopterin phosphate + diphosphate</text>
        <dbReference type="Rhea" id="RHEA:49580"/>
        <dbReference type="ChEBI" id="CHEBI:33019"/>
        <dbReference type="ChEBI" id="CHEBI:59648"/>
        <dbReference type="ChEBI" id="CHEBI:131766"/>
        <dbReference type="EC" id="4.6.1.17"/>
    </reaction>
</comment>
<accession>A0A9C7Q2F7</accession>
<dbReference type="CDD" id="cd01420">
    <property type="entry name" value="MoaC_PE"/>
    <property type="match status" value="1"/>
</dbReference>
<evidence type="ECO:0000259" key="6">
    <source>
        <dbReference type="Pfam" id="PF01967"/>
    </source>
</evidence>
<dbReference type="PANTHER" id="PTHR22960">
    <property type="entry name" value="MOLYBDOPTERIN COFACTOR SYNTHESIS PROTEIN A"/>
    <property type="match status" value="1"/>
</dbReference>
<sequence length="203" mass="22513">MLQAPTQFLTGSRLLWNSIFCYSTRINAKENVESVGHIDERGNISMVDVSNKEITLRSATAEAKVFLGEEAYNKLLERTSWKHSGIIETAKGNLFVTAQIAGIQAAKKTSDWIPLCHPLQLQHVDVQLSLDREQHIINIRSTVKTKAETGAEMEALTAVSASALTVYDMCKSLSKRISIQEIQLLRKSGGKSGLYDKEIYSGK</sequence>
<dbReference type="AlphaFoldDB" id="A0A9C7Q2F7"/>
<evidence type="ECO:0000256" key="4">
    <source>
        <dbReference type="ARBA" id="ARBA00023150"/>
    </source>
</evidence>
<dbReference type="OrthoDB" id="4556at2759"/>
<reference evidence="7" key="2">
    <citation type="submission" date="2022-01" db="EMBL/GenBank/DDBJ databases">
        <authorList>
            <person name="Hirooka S."/>
            <person name="Miyagishima S.Y."/>
        </authorList>
    </citation>
    <scope>NUCLEOTIDE SEQUENCE</scope>
    <source>
        <strain evidence="7">NBRC 102759</strain>
    </source>
</reference>
<protein>
    <recommendedName>
        <fullName evidence="3">cyclic pyranopterin monophosphate synthase</fullName>
        <ecNumber evidence="3">4.6.1.17</ecNumber>
    </recommendedName>
</protein>
<proteinExistence type="predicted"/>
<gene>
    <name evidence="7" type="ORF">GpartN1_g6042.t1</name>
</gene>
<comment type="caution">
    <text evidence="7">The sequence shown here is derived from an EMBL/GenBank/DDBJ whole genome shotgun (WGS) entry which is preliminary data.</text>
</comment>
<dbReference type="EMBL" id="BQMJ01000053">
    <property type="protein sequence ID" value="GJQ14251.1"/>
    <property type="molecule type" value="Genomic_DNA"/>
</dbReference>